<keyword evidence="1" id="KW-0812">Transmembrane</keyword>
<evidence type="ECO:0000256" key="1">
    <source>
        <dbReference type="SAM" id="Phobius"/>
    </source>
</evidence>
<organism evidence="2 3">
    <name type="scientific">Caerostris darwini</name>
    <dbReference type="NCBI Taxonomy" id="1538125"/>
    <lineage>
        <taxon>Eukaryota</taxon>
        <taxon>Metazoa</taxon>
        <taxon>Ecdysozoa</taxon>
        <taxon>Arthropoda</taxon>
        <taxon>Chelicerata</taxon>
        <taxon>Arachnida</taxon>
        <taxon>Araneae</taxon>
        <taxon>Araneomorphae</taxon>
        <taxon>Entelegynae</taxon>
        <taxon>Araneoidea</taxon>
        <taxon>Araneidae</taxon>
        <taxon>Caerostris</taxon>
    </lineage>
</organism>
<comment type="caution">
    <text evidence="2">The sequence shown here is derived from an EMBL/GenBank/DDBJ whole genome shotgun (WGS) entry which is preliminary data.</text>
</comment>
<gene>
    <name evidence="2" type="ORF">CDAR_19341</name>
</gene>
<protein>
    <submittedName>
        <fullName evidence="2">Uncharacterized protein</fullName>
    </submittedName>
</protein>
<dbReference type="Proteomes" id="UP001054837">
    <property type="component" value="Unassembled WGS sequence"/>
</dbReference>
<keyword evidence="3" id="KW-1185">Reference proteome</keyword>
<dbReference type="AlphaFoldDB" id="A0AAV4WEL7"/>
<evidence type="ECO:0000313" key="2">
    <source>
        <dbReference type="EMBL" id="GIY80269.1"/>
    </source>
</evidence>
<evidence type="ECO:0000313" key="3">
    <source>
        <dbReference type="Proteomes" id="UP001054837"/>
    </source>
</evidence>
<accession>A0AAV4WEL7</accession>
<name>A0AAV4WEL7_9ARAC</name>
<reference evidence="2 3" key="1">
    <citation type="submission" date="2021-06" db="EMBL/GenBank/DDBJ databases">
        <title>Caerostris darwini draft genome.</title>
        <authorList>
            <person name="Kono N."/>
            <person name="Arakawa K."/>
        </authorList>
    </citation>
    <scope>NUCLEOTIDE SEQUENCE [LARGE SCALE GENOMIC DNA]</scope>
</reference>
<dbReference type="EMBL" id="BPLQ01014490">
    <property type="protein sequence ID" value="GIY80269.1"/>
    <property type="molecule type" value="Genomic_DNA"/>
</dbReference>
<feature type="transmembrane region" description="Helical" evidence="1">
    <location>
        <begin position="85"/>
        <end position="104"/>
    </location>
</feature>
<feature type="transmembrane region" description="Helical" evidence="1">
    <location>
        <begin position="45"/>
        <end position="65"/>
    </location>
</feature>
<proteinExistence type="predicted"/>
<keyword evidence="1" id="KW-1133">Transmembrane helix</keyword>
<sequence>MLRVENPVFRARRVEPAPARNVEIERSRKCLEFFKAFCDCGKEEVIPQVVFAILYLCAFVFLSFYNVHIYGDFYGKVEGSTAVSIAAYFILGVGLSTSLTVRLCRARRVYLRRIQRMARGLTRHQDIGRRYVGVEMTPAIWSTTNPERVQIPMYVTERRERRSRRSRHS</sequence>
<keyword evidence="1" id="KW-0472">Membrane</keyword>